<dbReference type="Proteomes" id="UP000593765">
    <property type="component" value="Chromosome"/>
</dbReference>
<organism evidence="2 3">
    <name type="scientific">Humisphaera borealis</name>
    <dbReference type="NCBI Taxonomy" id="2807512"/>
    <lineage>
        <taxon>Bacteria</taxon>
        <taxon>Pseudomonadati</taxon>
        <taxon>Planctomycetota</taxon>
        <taxon>Phycisphaerae</taxon>
        <taxon>Tepidisphaerales</taxon>
        <taxon>Tepidisphaeraceae</taxon>
        <taxon>Humisphaera</taxon>
    </lineage>
</organism>
<keyword evidence="3" id="KW-1185">Reference proteome</keyword>
<evidence type="ECO:0000313" key="3">
    <source>
        <dbReference type="Proteomes" id="UP000593765"/>
    </source>
</evidence>
<accession>A0A7M2WPS7</accession>
<protein>
    <recommendedName>
        <fullName evidence="1">Putative DnaT-like domain-containing protein</fullName>
    </recommendedName>
</protein>
<dbReference type="Pfam" id="PF20557">
    <property type="entry name" value="DnaT_2"/>
    <property type="match status" value="1"/>
</dbReference>
<dbReference type="KEGG" id="hbs:IPV69_14025"/>
<gene>
    <name evidence="2" type="ORF">IPV69_14025</name>
</gene>
<evidence type="ECO:0000259" key="1">
    <source>
        <dbReference type="Pfam" id="PF20557"/>
    </source>
</evidence>
<dbReference type="RefSeq" id="WP_206290309.1">
    <property type="nucleotide sequence ID" value="NZ_CP063458.1"/>
</dbReference>
<dbReference type="InterPro" id="IPR046787">
    <property type="entry name" value="DnaT_2"/>
</dbReference>
<dbReference type="AlphaFoldDB" id="A0A7M2WPS7"/>
<sequence length="169" mass="18476">MPEPVIPAAAYLSLADADTLADALPELAAYKAVTDDEKSAALLQATIDIDSAMSYQGRRYDADQPREFPRSFDSDPAVTPSRVWDWDDDTQSAVVPASVKRAALYQADAILAGDRELRLSAQHDGVVYEQTGALAESYKSTSGPGVRSGLCRRAWIVLRRYRLQSGRLL</sequence>
<reference evidence="2 3" key="1">
    <citation type="submission" date="2020-10" db="EMBL/GenBank/DDBJ databases">
        <title>Wide distribution of Phycisphaera-like planctomycetes from WD2101 soil group in peatlands and genome analysis of the first cultivated representative.</title>
        <authorList>
            <person name="Dedysh S.N."/>
            <person name="Beletsky A.V."/>
            <person name="Ivanova A."/>
            <person name="Kulichevskaya I.S."/>
            <person name="Suzina N.E."/>
            <person name="Philippov D.A."/>
            <person name="Rakitin A.L."/>
            <person name="Mardanov A.V."/>
            <person name="Ravin N.V."/>
        </authorList>
    </citation>
    <scope>NUCLEOTIDE SEQUENCE [LARGE SCALE GENOMIC DNA]</scope>
    <source>
        <strain evidence="2 3">M1803</strain>
    </source>
</reference>
<name>A0A7M2WPS7_9BACT</name>
<feature type="domain" description="Putative DnaT-like" evidence="1">
    <location>
        <begin position="8"/>
        <end position="141"/>
    </location>
</feature>
<dbReference type="EMBL" id="CP063458">
    <property type="protein sequence ID" value="QOV87409.1"/>
    <property type="molecule type" value="Genomic_DNA"/>
</dbReference>
<evidence type="ECO:0000313" key="2">
    <source>
        <dbReference type="EMBL" id="QOV87409.1"/>
    </source>
</evidence>
<proteinExistence type="predicted"/>